<reference evidence="2" key="1">
    <citation type="submission" date="2016-10" db="EMBL/GenBank/DDBJ databases">
        <authorList>
            <person name="de Groot N.N."/>
        </authorList>
    </citation>
    <scope>NUCLEOTIDE SEQUENCE</scope>
</reference>
<accession>A0A1W1E0T7</accession>
<evidence type="ECO:0000313" key="2">
    <source>
        <dbReference type="EMBL" id="SFV87565.1"/>
    </source>
</evidence>
<dbReference type="InterPro" id="IPR052934">
    <property type="entry name" value="Methyl-DNA_Rec/Restrict_Enz"/>
</dbReference>
<dbReference type="GO" id="GO:0016887">
    <property type="term" value="F:ATP hydrolysis activity"/>
    <property type="evidence" value="ECO:0007669"/>
    <property type="project" value="InterPro"/>
</dbReference>
<dbReference type="InterPro" id="IPR011704">
    <property type="entry name" value="ATPase_dyneun-rel_AAA"/>
</dbReference>
<sequence length="808" mass="93166">MEKLRQQFLGKWTLEKVKNMTLEEYTSVKSKGNRDDFTFWIENKMEPIISFWGGSSEKFGIYLRNNKDTKIDSSDSRKTDGEYTWYKKYGNSRDGAFQSVKNIIVSIIQFAQNQEFNKIDSIDLGKGYKWTIAYHYAPEDTLLRIVSEKAFQYLSKTYFNSEYKDISQIQKALIDKKSENMNFDEYSEQLYNEYQKNIFIVKCRKQLKDIVNKINDDFGVLLSINLTQKTQTNVSIKKDGKNDKTLGINIIKREECYGVGIDKDLEHKVNQYLISKGYKKTSENGQNDRWSCPVDDIENVIFCYAGVKAEIKPKTKKELDMKKTISLNQILYGPPGTGKTYSTVEYALKILGAEDKKDDIKSIGQLKKEFGSQVEFVTFHQSFSYEDFVEGLKANSDDGEISYAIENGVFKEICDNASSKVEISENSTIDKEATIWKMSLGRKKDTAEQYFDEALETNSLVLGWGGNIDFSECETKSKVTEKSQEGRSGIAIGIINKFKNEMQVGDIVIISDGNYKFKAIAEITGDYSYDGDSDFPQKRNIKWLQRFSTSRPASDISGKNFTQTTINKPQHIDREKLQKYLTNSQEIDQSKKPHILIIDEINRGNISRIFGELITLIEPSKRAGKDEEISVQLPYSKKPFSVPNNLHIIGTMNTADRSLALMDTALRRRFDFTEIMPDADLVKGNFDGIEVEKILERINQRIEILYDREHTIGHSFLMNVKGLKELQNAFKNRILPLLEEYFYDDWYKIKAVLSDKGDKFYQEIKQDKDLFAGMQVDYNQEQKNYHRQNCDGLTAQAFIGIYQSNNNE</sequence>
<dbReference type="Gene3D" id="3.40.50.300">
    <property type="entry name" value="P-loop containing nucleotide triphosphate hydrolases"/>
    <property type="match status" value="2"/>
</dbReference>
<dbReference type="SUPFAM" id="SSF52540">
    <property type="entry name" value="P-loop containing nucleoside triphosphate hydrolases"/>
    <property type="match status" value="1"/>
</dbReference>
<feature type="domain" description="ATPase dynein-related AAA" evidence="1">
    <location>
        <begin position="576"/>
        <end position="670"/>
    </location>
</feature>
<gene>
    <name evidence="2" type="ORF">MNB_SUP05-SYMBIONT-5-861</name>
</gene>
<dbReference type="AlphaFoldDB" id="A0A1W1E0T7"/>
<dbReference type="PANTHER" id="PTHR37291">
    <property type="entry name" value="5-METHYLCYTOSINE-SPECIFIC RESTRICTION ENZYME B"/>
    <property type="match status" value="1"/>
</dbReference>
<evidence type="ECO:0000259" key="1">
    <source>
        <dbReference type="Pfam" id="PF07728"/>
    </source>
</evidence>
<dbReference type="PANTHER" id="PTHR37291:SF1">
    <property type="entry name" value="TYPE IV METHYL-DIRECTED RESTRICTION ENZYME ECOKMCRB SUBUNIT"/>
    <property type="match status" value="1"/>
</dbReference>
<dbReference type="GO" id="GO:0005524">
    <property type="term" value="F:ATP binding"/>
    <property type="evidence" value="ECO:0007669"/>
    <property type="project" value="InterPro"/>
</dbReference>
<name>A0A1W1E0T7_9ZZZZ</name>
<dbReference type="EMBL" id="FPHZ01000039">
    <property type="protein sequence ID" value="SFV87565.1"/>
    <property type="molecule type" value="Genomic_DNA"/>
</dbReference>
<proteinExistence type="predicted"/>
<dbReference type="Pfam" id="PF07728">
    <property type="entry name" value="AAA_5"/>
    <property type="match status" value="1"/>
</dbReference>
<organism evidence="2">
    <name type="scientific">hydrothermal vent metagenome</name>
    <dbReference type="NCBI Taxonomy" id="652676"/>
    <lineage>
        <taxon>unclassified sequences</taxon>
        <taxon>metagenomes</taxon>
        <taxon>ecological metagenomes</taxon>
    </lineage>
</organism>
<protein>
    <recommendedName>
        <fullName evidence="1">ATPase dynein-related AAA domain-containing protein</fullName>
    </recommendedName>
</protein>
<dbReference type="InterPro" id="IPR027417">
    <property type="entry name" value="P-loop_NTPase"/>
</dbReference>